<protein>
    <recommendedName>
        <fullName evidence="3">Protein-glutamate methylesterase/protein-glutamine glutaminase</fullName>
        <ecNumber evidence="3">3.1.1.61</ecNumber>
        <ecNumber evidence="3">3.5.1.44</ecNumber>
    </recommendedName>
</protein>
<dbReference type="GO" id="GO:0006935">
    <property type="term" value="P:chemotaxis"/>
    <property type="evidence" value="ECO:0007669"/>
    <property type="project" value="UniProtKB-UniRule"/>
</dbReference>
<dbReference type="InterPro" id="IPR000673">
    <property type="entry name" value="Sig_transdc_resp-reg_Me-estase"/>
</dbReference>
<dbReference type="Proteomes" id="UP000252415">
    <property type="component" value="Unassembled WGS sequence"/>
</dbReference>
<proteinExistence type="inferred from homology"/>
<feature type="active site" evidence="3 4">
    <location>
        <position position="296"/>
    </location>
</feature>
<dbReference type="GO" id="GO:0000156">
    <property type="term" value="F:phosphorelay response regulator activity"/>
    <property type="evidence" value="ECO:0007669"/>
    <property type="project" value="InterPro"/>
</dbReference>
<evidence type="ECO:0000256" key="2">
    <source>
        <dbReference type="ARBA" id="ARBA00048267"/>
    </source>
</evidence>
<keyword evidence="1 3" id="KW-0378">Hydrolase</keyword>
<feature type="active site" evidence="3 4">
    <location>
        <position position="269"/>
    </location>
</feature>
<dbReference type="SMART" id="SM00448">
    <property type="entry name" value="REC"/>
    <property type="match status" value="1"/>
</dbReference>
<comment type="similarity">
    <text evidence="3">Belongs to the CheB family.</text>
</comment>
<dbReference type="Pfam" id="PF00072">
    <property type="entry name" value="Response_reg"/>
    <property type="match status" value="1"/>
</dbReference>
<feature type="compositionally biased region" description="Basic and acidic residues" evidence="6">
    <location>
        <begin position="160"/>
        <end position="171"/>
    </location>
</feature>
<evidence type="ECO:0000256" key="6">
    <source>
        <dbReference type="SAM" id="MobiDB-lite"/>
    </source>
</evidence>
<evidence type="ECO:0000313" key="10">
    <source>
        <dbReference type="Proteomes" id="UP000252415"/>
    </source>
</evidence>
<keyword evidence="3 4" id="KW-0145">Chemotaxis</keyword>
<dbReference type="EC" id="3.5.1.44" evidence="3"/>
<evidence type="ECO:0000256" key="1">
    <source>
        <dbReference type="ARBA" id="ARBA00022801"/>
    </source>
</evidence>
<evidence type="ECO:0000313" key="9">
    <source>
        <dbReference type="EMBL" id="RCW50138.1"/>
    </source>
</evidence>
<accession>A0A368W526</accession>
<dbReference type="Gene3D" id="3.40.50.180">
    <property type="entry name" value="Methylesterase CheB, C-terminal domain"/>
    <property type="match status" value="1"/>
</dbReference>
<dbReference type="PANTHER" id="PTHR42872">
    <property type="entry name" value="PROTEIN-GLUTAMATE METHYLESTERASE/PROTEIN-GLUTAMINE GLUTAMINASE"/>
    <property type="match status" value="1"/>
</dbReference>
<feature type="domain" description="Response regulatory" evidence="7">
    <location>
        <begin position="5"/>
        <end position="122"/>
    </location>
</feature>
<comment type="catalytic activity">
    <reaction evidence="3">
        <text>L-glutaminyl-[protein] + H2O = L-glutamyl-[protein] + NH4(+)</text>
        <dbReference type="Rhea" id="RHEA:16441"/>
        <dbReference type="Rhea" id="RHEA-COMP:10207"/>
        <dbReference type="Rhea" id="RHEA-COMP:10208"/>
        <dbReference type="ChEBI" id="CHEBI:15377"/>
        <dbReference type="ChEBI" id="CHEBI:28938"/>
        <dbReference type="ChEBI" id="CHEBI:29973"/>
        <dbReference type="ChEBI" id="CHEBI:30011"/>
        <dbReference type="EC" id="3.5.1.44"/>
    </reaction>
</comment>
<dbReference type="GO" id="GO:0005737">
    <property type="term" value="C:cytoplasm"/>
    <property type="evidence" value="ECO:0007669"/>
    <property type="project" value="UniProtKB-SubCell"/>
</dbReference>
<evidence type="ECO:0000259" key="8">
    <source>
        <dbReference type="PROSITE" id="PS50122"/>
    </source>
</evidence>
<name>A0A368W526_9BACL</name>
<feature type="region of interest" description="Disordered" evidence="6">
    <location>
        <begin position="160"/>
        <end position="180"/>
    </location>
</feature>
<dbReference type="RefSeq" id="WP_114378993.1">
    <property type="nucleotide sequence ID" value="NZ_QPJD01000003.1"/>
</dbReference>
<reference evidence="9 10" key="1">
    <citation type="submission" date="2018-07" db="EMBL/GenBank/DDBJ databases">
        <title>Genomic Encyclopedia of Type Strains, Phase III (KMG-III): the genomes of soil and plant-associated and newly described type strains.</title>
        <authorList>
            <person name="Whitman W."/>
        </authorList>
    </citation>
    <scope>NUCLEOTIDE SEQUENCE [LARGE SCALE GENOMIC DNA]</scope>
    <source>
        <strain evidence="9 10">CECT 7506</strain>
    </source>
</reference>
<sequence>MAPYRVLVVDDSAFMRKIISDLIVQDPQFTIVATAGNGKEAVEAVAEWKPDAVTLDLEMPLMNGIEALQLIMKSNPIPVIMLSGISEDNTRETIKALQFGAFDFIRKPSSAVSNDINQVGENLLEKLRIAVLTKRHQPVITIKETGAAAVNEIEQSRLSEIEEPQKHEDKPLATQEAKAKERKKTILPLVKDKQPMQQMTPPLHTKPRGYELEPAAPSSSIPAIVPRKQATRDLPREQTRQAAVPLSISSQKAKEPVASFRHLVAIGTSTGGPRALHQVISSLPAAFPAPVLVVQHMPPKFTKSLAQRLDSFSALRVVEAEQGERVLAGVVYIAPGGYHMELVKDASGYLISLTEQPQRNGHRPSVDVLFESLIPYRDLKRHAVIMTGMGSDGAKGMKQLVDSGIESTIAESEETCVVYGMPRSAIEAGYVDNVLPLQHIASQIVHAVLK</sequence>
<dbReference type="CDD" id="cd16432">
    <property type="entry name" value="CheB_Rec"/>
    <property type="match status" value="1"/>
</dbReference>
<evidence type="ECO:0000256" key="3">
    <source>
        <dbReference type="HAMAP-Rule" id="MF_00099"/>
    </source>
</evidence>
<dbReference type="SUPFAM" id="SSF52172">
    <property type="entry name" value="CheY-like"/>
    <property type="match status" value="1"/>
</dbReference>
<keyword evidence="3" id="KW-0963">Cytoplasm</keyword>
<dbReference type="AlphaFoldDB" id="A0A368W526"/>
<comment type="subcellular location">
    <subcellularLocation>
        <location evidence="3">Cytoplasm</location>
    </subcellularLocation>
</comment>
<evidence type="ECO:0000256" key="5">
    <source>
        <dbReference type="PROSITE-ProRule" id="PRU00169"/>
    </source>
</evidence>
<dbReference type="GO" id="GO:0050568">
    <property type="term" value="F:protein-glutamine glutaminase activity"/>
    <property type="evidence" value="ECO:0007669"/>
    <property type="project" value="UniProtKB-UniRule"/>
</dbReference>
<comment type="PTM">
    <text evidence="3">Phosphorylated by CheA. Phosphorylation of the N-terminal regulatory domain activates the methylesterase activity.</text>
</comment>
<dbReference type="GO" id="GO:0008984">
    <property type="term" value="F:protein-glutamate methylesterase activity"/>
    <property type="evidence" value="ECO:0007669"/>
    <property type="project" value="UniProtKB-UniRule"/>
</dbReference>
<comment type="caution">
    <text evidence="9">The sequence shown here is derived from an EMBL/GenBank/DDBJ whole genome shotgun (WGS) entry which is preliminary data.</text>
</comment>
<evidence type="ECO:0000259" key="7">
    <source>
        <dbReference type="PROSITE" id="PS50110"/>
    </source>
</evidence>
<dbReference type="OrthoDB" id="9793421at2"/>
<dbReference type="PANTHER" id="PTHR42872:SF3">
    <property type="entry name" value="PROTEIN-GLUTAMATE METHYLESTERASE_PROTEIN-GLUTAMINE GLUTAMINASE 1"/>
    <property type="match status" value="1"/>
</dbReference>
<feature type="modified residue" description="4-aspartylphosphate" evidence="3 5">
    <location>
        <position position="56"/>
    </location>
</feature>
<feature type="domain" description="CheB-type methylesterase" evidence="8">
    <location>
        <begin position="256"/>
        <end position="450"/>
    </location>
</feature>
<gene>
    <name evidence="3" type="primary">cheB</name>
    <name evidence="9" type="ORF">DFP97_103156</name>
</gene>
<dbReference type="Pfam" id="PF01339">
    <property type="entry name" value="CheB_methylest"/>
    <property type="match status" value="1"/>
</dbReference>
<comment type="domain">
    <text evidence="3">Contains a C-terminal catalytic domain, and an N-terminal region which modulates catalytic activity.</text>
</comment>
<dbReference type="InterPro" id="IPR001789">
    <property type="entry name" value="Sig_transdc_resp-reg_receiver"/>
</dbReference>
<dbReference type="PROSITE" id="PS50110">
    <property type="entry name" value="RESPONSE_REGULATORY"/>
    <property type="match status" value="1"/>
</dbReference>
<dbReference type="PROSITE" id="PS50122">
    <property type="entry name" value="CHEB"/>
    <property type="match status" value="1"/>
</dbReference>
<dbReference type="HAMAP" id="MF_00099">
    <property type="entry name" value="CheB_chemtxs"/>
    <property type="match status" value="1"/>
</dbReference>
<organism evidence="9 10">
    <name type="scientific">Paenibacillus prosopidis</name>
    <dbReference type="NCBI Taxonomy" id="630520"/>
    <lineage>
        <taxon>Bacteria</taxon>
        <taxon>Bacillati</taxon>
        <taxon>Bacillota</taxon>
        <taxon>Bacilli</taxon>
        <taxon>Bacillales</taxon>
        <taxon>Paenibacillaceae</taxon>
        <taxon>Paenibacillus</taxon>
    </lineage>
</organism>
<feature type="active site" evidence="3 4">
    <location>
        <position position="392"/>
    </location>
</feature>
<dbReference type="InterPro" id="IPR008248">
    <property type="entry name" value="CheB-like"/>
</dbReference>
<keyword evidence="10" id="KW-1185">Reference proteome</keyword>
<dbReference type="Gene3D" id="3.40.50.2300">
    <property type="match status" value="1"/>
</dbReference>
<dbReference type="SUPFAM" id="SSF52738">
    <property type="entry name" value="Methylesterase CheB, C-terminal domain"/>
    <property type="match status" value="1"/>
</dbReference>
<comment type="function">
    <text evidence="3">Involved in chemotaxis. Part of a chemotaxis signal transduction system that modulates chemotaxis in response to various stimuli. Catalyzes the demethylation of specific methylglutamate residues introduced into the chemoreceptors (methyl-accepting chemotaxis proteins or MCP) by CheR. Also mediates the irreversible deamidation of specific glutamine residues to glutamic acid.</text>
</comment>
<evidence type="ECO:0000256" key="4">
    <source>
        <dbReference type="PROSITE-ProRule" id="PRU00050"/>
    </source>
</evidence>
<dbReference type="EMBL" id="QPJD01000003">
    <property type="protein sequence ID" value="RCW50138.1"/>
    <property type="molecule type" value="Genomic_DNA"/>
</dbReference>
<dbReference type="CDD" id="cd17541">
    <property type="entry name" value="REC_CheB-like"/>
    <property type="match status" value="1"/>
</dbReference>
<dbReference type="InterPro" id="IPR011006">
    <property type="entry name" value="CheY-like_superfamily"/>
</dbReference>
<dbReference type="EC" id="3.1.1.61" evidence="3"/>
<dbReference type="NCBIfam" id="NF001965">
    <property type="entry name" value="PRK00742.1"/>
    <property type="match status" value="1"/>
</dbReference>
<dbReference type="InterPro" id="IPR035909">
    <property type="entry name" value="CheB_C"/>
</dbReference>
<keyword evidence="3 5" id="KW-0597">Phosphoprotein</keyword>
<comment type="catalytic activity">
    <reaction evidence="2 3">
        <text>[protein]-L-glutamate 5-O-methyl ester + H2O = L-glutamyl-[protein] + methanol + H(+)</text>
        <dbReference type="Rhea" id="RHEA:23236"/>
        <dbReference type="Rhea" id="RHEA-COMP:10208"/>
        <dbReference type="Rhea" id="RHEA-COMP:10311"/>
        <dbReference type="ChEBI" id="CHEBI:15377"/>
        <dbReference type="ChEBI" id="CHEBI:15378"/>
        <dbReference type="ChEBI" id="CHEBI:17790"/>
        <dbReference type="ChEBI" id="CHEBI:29973"/>
        <dbReference type="ChEBI" id="CHEBI:82795"/>
        <dbReference type="EC" id="3.1.1.61"/>
    </reaction>
</comment>